<dbReference type="AlphaFoldDB" id="A0A847UGG4"/>
<gene>
    <name evidence="2" type="ORF">GOC74_12065</name>
</gene>
<evidence type="ECO:0000313" key="2">
    <source>
        <dbReference type="EMBL" id="NLV10660.1"/>
    </source>
</evidence>
<sequence length="142" mass="15638">MSWPIEIDGQTFDPIPASWISHPDAADRRAGSPRIYAVSATTDYNGKRLQIRYAHPTEPYVLVYTTGAYAIDNGGVVPAGLVERGSHWPRSIVPRTDPTDIVREPEREHMIEVWGDRVDAIPSPDTTADRQLVADGGDSDAQ</sequence>
<name>A0A847UGG4_9EURY</name>
<dbReference type="OrthoDB" id="236441at2157"/>
<feature type="region of interest" description="Disordered" evidence="1">
    <location>
        <begin position="119"/>
        <end position="142"/>
    </location>
</feature>
<evidence type="ECO:0000256" key="1">
    <source>
        <dbReference type="SAM" id="MobiDB-lite"/>
    </source>
</evidence>
<accession>A0A847UGG4</accession>
<dbReference type="RefSeq" id="WP_170094330.1">
    <property type="nucleotide sequence ID" value="NZ_WOYG01000001.1"/>
</dbReference>
<dbReference type="EMBL" id="WOYG01000001">
    <property type="protein sequence ID" value="NLV10660.1"/>
    <property type="molecule type" value="Genomic_DNA"/>
</dbReference>
<evidence type="ECO:0000313" key="3">
    <source>
        <dbReference type="Proteomes" id="UP000608662"/>
    </source>
</evidence>
<reference evidence="2" key="1">
    <citation type="submission" date="2019-12" db="EMBL/GenBank/DDBJ databases">
        <title>Whole-genome sequence of Halomicrobium mukohataei pws1.</title>
        <authorList>
            <person name="Verma D.K."/>
            <person name="Gopal K."/>
            <person name="Prasad E.S."/>
        </authorList>
    </citation>
    <scope>NUCLEOTIDE SEQUENCE</scope>
    <source>
        <strain evidence="2">Pws1</strain>
    </source>
</reference>
<protein>
    <submittedName>
        <fullName evidence="2">Uncharacterized protein</fullName>
    </submittedName>
</protein>
<organism evidence="2 3">
    <name type="scientific">Halomicrobium mukohataei</name>
    <dbReference type="NCBI Taxonomy" id="57705"/>
    <lineage>
        <taxon>Archaea</taxon>
        <taxon>Methanobacteriati</taxon>
        <taxon>Methanobacteriota</taxon>
        <taxon>Stenosarchaea group</taxon>
        <taxon>Halobacteria</taxon>
        <taxon>Halobacteriales</taxon>
        <taxon>Haloarculaceae</taxon>
        <taxon>Halomicrobium</taxon>
    </lineage>
</organism>
<dbReference type="Proteomes" id="UP000608662">
    <property type="component" value="Unassembled WGS sequence"/>
</dbReference>
<proteinExistence type="predicted"/>
<comment type="caution">
    <text evidence="2">The sequence shown here is derived from an EMBL/GenBank/DDBJ whole genome shotgun (WGS) entry which is preliminary data.</text>
</comment>